<dbReference type="GO" id="GO:0005509">
    <property type="term" value="F:calcium ion binding"/>
    <property type="evidence" value="ECO:0007669"/>
    <property type="project" value="InterPro"/>
</dbReference>
<keyword evidence="5" id="KW-0677">Repeat</keyword>
<evidence type="ECO:0000256" key="4">
    <source>
        <dbReference type="ARBA" id="ARBA00022723"/>
    </source>
</evidence>
<dbReference type="OrthoDB" id="8062037at2759"/>
<accession>A0A5N6LNA7</accession>
<dbReference type="PROSITE" id="PS50222">
    <property type="entry name" value="EF_HAND_2"/>
    <property type="match status" value="2"/>
</dbReference>
<dbReference type="Gene3D" id="3.30.40.10">
    <property type="entry name" value="Zinc/RING finger domain, C3HC4 (zinc finger)"/>
    <property type="match status" value="1"/>
</dbReference>
<evidence type="ECO:0000256" key="7">
    <source>
        <dbReference type="ARBA" id="ARBA00022786"/>
    </source>
</evidence>
<dbReference type="SMART" id="SM00184">
    <property type="entry name" value="RING"/>
    <property type="match status" value="1"/>
</dbReference>
<evidence type="ECO:0000256" key="8">
    <source>
        <dbReference type="ARBA" id="ARBA00022833"/>
    </source>
</evidence>
<feature type="region of interest" description="Disordered" evidence="11">
    <location>
        <begin position="24"/>
        <end position="49"/>
    </location>
</feature>
<dbReference type="InterPro" id="IPR001841">
    <property type="entry name" value="Znf_RING"/>
</dbReference>
<evidence type="ECO:0000259" key="13">
    <source>
        <dbReference type="PROSITE" id="PS50222"/>
    </source>
</evidence>
<keyword evidence="8" id="KW-0862">Zinc</keyword>
<dbReference type="EC" id="2.3.2.27" evidence="2"/>
<evidence type="ECO:0000256" key="1">
    <source>
        <dbReference type="ARBA" id="ARBA00000900"/>
    </source>
</evidence>
<dbReference type="GO" id="GO:0008270">
    <property type="term" value="F:zinc ion binding"/>
    <property type="evidence" value="ECO:0007669"/>
    <property type="project" value="UniProtKB-KW"/>
</dbReference>
<dbReference type="Pfam" id="PF13499">
    <property type="entry name" value="EF-hand_7"/>
    <property type="match status" value="1"/>
</dbReference>
<dbReference type="PANTHER" id="PTHR15710:SF132">
    <property type="entry name" value="E3 UBIQUITIN-PROTEIN LIGASE MPSR1"/>
    <property type="match status" value="1"/>
</dbReference>
<dbReference type="FunFam" id="3.30.40.10:FF:000127">
    <property type="entry name" value="E3 ubiquitin-protein ligase RNF181"/>
    <property type="match status" value="1"/>
</dbReference>
<evidence type="ECO:0000313" key="14">
    <source>
        <dbReference type="EMBL" id="KAD2393665.1"/>
    </source>
</evidence>
<dbReference type="GO" id="GO:0061630">
    <property type="term" value="F:ubiquitin protein ligase activity"/>
    <property type="evidence" value="ECO:0007669"/>
    <property type="project" value="UniProtKB-EC"/>
</dbReference>
<evidence type="ECO:0000256" key="11">
    <source>
        <dbReference type="SAM" id="MobiDB-lite"/>
    </source>
</evidence>
<dbReference type="GO" id="GO:0005737">
    <property type="term" value="C:cytoplasm"/>
    <property type="evidence" value="ECO:0007669"/>
    <property type="project" value="TreeGrafter"/>
</dbReference>
<evidence type="ECO:0000259" key="12">
    <source>
        <dbReference type="PROSITE" id="PS50089"/>
    </source>
</evidence>
<sequence length="304" mass="33811">MDSQSDLSVSDLIQRLIATPFLAGFASTGPESDQNNDYDDPDHETTNSQSLDRIILINPLTQQMTVIGGSGAAFDSVLNDLMRKEGQPPASRESIDGMPVLEVKGTDEIESLGGECVICLDEWRIGDAVKEMPCKHKFHGGCVDRWLQIHGSCPVCRHKMPADDLGKKIGDEISWNKLRTTPASPDLKETTDKEYVLTLEEINIVMGQLGIPRCRAHDGRINVLSVFDDEEPSLGEVKLAFDVFDVNSDGFIDEFELQRVFCNLGHSEMVKLEECRNMIKGFDINGDGLIDFDEFVKLMEAHSF</sequence>
<dbReference type="InterPro" id="IPR018247">
    <property type="entry name" value="EF_Hand_1_Ca_BS"/>
</dbReference>
<keyword evidence="15" id="KW-1185">Reference proteome</keyword>
<dbReference type="FunFam" id="1.10.238.10:FF:000003">
    <property type="entry name" value="Calmodulin A"/>
    <property type="match status" value="1"/>
</dbReference>
<dbReference type="SUPFAM" id="SSF47473">
    <property type="entry name" value="EF-hand"/>
    <property type="match status" value="1"/>
</dbReference>
<feature type="domain" description="EF-hand" evidence="13">
    <location>
        <begin position="232"/>
        <end position="267"/>
    </location>
</feature>
<gene>
    <name evidence="14" type="ORF">E3N88_40642</name>
</gene>
<evidence type="ECO:0000256" key="3">
    <source>
        <dbReference type="ARBA" id="ARBA00022679"/>
    </source>
</evidence>
<keyword evidence="7" id="KW-0833">Ubl conjugation pathway</keyword>
<comment type="catalytic activity">
    <reaction evidence="1">
        <text>S-ubiquitinyl-[E2 ubiquitin-conjugating enzyme]-L-cysteine + [acceptor protein]-L-lysine = [E2 ubiquitin-conjugating enzyme]-L-cysteine + N(6)-ubiquitinyl-[acceptor protein]-L-lysine.</text>
        <dbReference type="EC" id="2.3.2.27"/>
    </reaction>
</comment>
<evidence type="ECO:0000313" key="15">
    <source>
        <dbReference type="Proteomes" id="UP000326396"/>
    </source>
</evidence>
<dbReference type="SUPFAM" id="SSF57850">
    <property type="entry name" value="RING/U-box"/>
    <property type="match status" value="1"/>
</dbReference>
<organism evidence="14 15">
    <name type="scientific">Mikania micrantha</name>
    <name type="common">bitter vine</name>
    <dbReference type="NCBI Taxonomy" id="192012"/>
    <lineage>
        <taxon>Eukaryota</taxon>
        <taxon>Viridiplantae</taxon>
        <taxon>Streptophyta</taxon>
        <taxon>Embryophyta</taxon>
        <taxon>Tracheophyta</taxon>
        <taxon>Spermatophyta</taxon>
        <taxon>Magnoliopsida</taxon>
        <taxon>eudicotyledons</taxon>
        <taxon>Gunneridae</taxon>
        <taxon>Pentapetalae</taxon>
        <taxon>asterids</taxon>
        <taxon>campanulids</taxon>
        <taxon>Asterales</taxon>
        <taxon>Asteraceae</taxon>
        <taxon>Asteroideae</taxon>
        <taxon>Heliantheae alliance</taxon>
        <taxon>Eupatorieae</taxon>
        <taxon>Mikania</taxon>
    </lineage>
</organism>
<dbReference type="Pfam" id="PF13639">
    <property type="entry name" value="zf-RING_2"/>
    <property type="match status" value="1"/>
</dbReference>
<dbReference type="CDD" id="cd00051">
    <property type="entry name" value="EFh"/>
    <property type="match status" value="1"/>
</dbReference>
<name>A0A5N6LNA7_9ASTR</name>
<dbReference type="PROSITE" id="PS50089">
    <property type="entry name" value="ZF_RING_2"/>
    <property type="match status" value="1"/>
</dbReference>
<keyword evidence="6 10" id="KW-0863">Zinc-finger</keyword>
<dbReference type="AlphaFoldDB" id="A0A5N6LNA7"/>
<keyword evidence="3" id="KW-0808">Transferase</keyword>
<evidence type="ECO:0000256" key="2">
    <source>
        <dbReference type="ARBA" id="ARBA00012483"/>
    </source>
</evidence>
<evidence type="ECO:0000256" key="5">
    <source>
        <dbReference type="ARBA" id="ARBA00022737"/>
    </source>
</evidence>
<evidence type="ECO:0000256" key="10">
    <source>
        <dbReference type="PROSITE-ProRule" id="PRU00175"/>
    </source>
</evidence>
<keyword evidence="9" id="KW-0106">Calcium</keyword>
<dbReference type="InterPro" id="IPR002048">
    <property type="entry name" value="EF_hand_dom"/>
</dbReference>
<feature type="domain" description="RING-type" evidence="12">
    <location>
        <begin position="116"/>
        <end position="157"/>
    </location>
</feature>
<feature type="domain" description="EF-hand" evidence="13">
    <location>
        <begin position="270"/>
        <end position="304"/>
    </location>
</feature>
<dbReference type="Proteomes" id="UP000326396">
    <property type="component" value="Linkage Group LG9"/>
</dbReference>
<protein>
    <recommendedName>
        <fullName evidence="2">RING-type E3 ubiquitin transferase</fullName>
        <ecNumber evidence="2">2.3.2.27</ecNumber>
    </recommendedName>
</protein>
<evidence type="ECO:0000256" key="6">
    <source>
        <dbReference type="ARBA" id="ARBA00022771"/>
    </source>
</evidence>
<dbReference type="PROSITE" id="PS00018">
    <property type="entry name" value="EF_HAND_1"/>
    <property type="match status" value="2"/>
</dbReference>
<dbReference type="GO" id="GO:0016567">
    <property type="term" value="P:protein ubiquitination"/>
    <property type="evidence" value="ECO:0007669"/>
    <property type="project" value="TreeGrafter"/>
</dbReference>
<dbReference type="EMBL" id="SZYD01000019">
    <property type="protein sequence ID" value="KAD2393665.1"/>
    <property type="molecule type" value="Genomic_DNA"/>
</dbReference>
<dbReference type="Gene3D" id="1.10.238.10">
    <property type="entry name" value="EF-hand"/>
    <property type="match status" value="1"/>
</dbReference>
<dbReference type="InterPro" id="IPR011992">
    <property type="entry name" value="EF-hand-dom_pair"/>
</dbReference>
<dbReference type="SMART" id="SM00054">
    <property type="entry name" value="EFh"/>
    <property type="match status" value="2"/>
</dbReference>
<evidence type="ECO:0000256" key="9">
    <source>
        <dbReference type="ARBA" id="ARBA00022837"/>
    </source>
</evidence>
<comment type="caution">
    <text evidence="14">The sequence shown here is derived from an EMBL/GenBank/DDBJ whole genome shotgun (WGS) entry which is preliminary data.</text>
</comment>
<keyword evidence="4" id="KW-0479">Metal-binding</keyword>
<dbReference type="PANTHER" id="PTHR15710">
    <property type="entry name" value="E3 UBIQUITIN-PROTEIN LIGASE PRAJA"/>
    <property type="match status" value="1"/>
</dbReference>
<proteinExistence type="predicted"/>
<reference evidence="14 15" key="1">
    <citation type="submission" date="2019-05" db="EMBL/GenBank/DDBJ databases">
        <title>Mikania micrantha, genome provides insights into the molecular mechanism of rapid growth.</title>
        <authorList>
            <person name="Liu B."/>
        </authorList>
    </citation>
    <scope>NUCLEOTIDE SEQUENCE [LARGE SCALE GENOMIC DNA]</scope>
    <source>
        <strain evidence="14">NLD-2019</strain>
        <tissue evidence="14">Leaf</tissue>
    </source>
</reference>
<dbReference type="InterPro" id="IPR013083">
    <property type="entry name" value="Znf_RING/FYVE/PHD"/>
</dbReference>